<dbReference type="Pfam" id="PF14279">
    <property type="entry name" value="HNH_5"/>
    <property type="match status" value="1"/>
</dbReference>
<dbReference type="InterPro" id="IPR019734">
    <property type="entry name" value="TPR_rpt"/>
</dbReference>
<comment type="caution">
    <text evidence="4">The sequence shown here is derived from an EMBL/GenBank/DDBJ whole genome shotgun (WGS) entry which is preliminary data.</text>
</comment>
<evidence type="ECO:0000313" key="3">
    <source>
        <dbReference type="EMBL" id="TXJ39539.1"/>
    </source>
</evidence>
<dbReference type="SUPFAM" id="SSF48452">
    <property type="entry name" value="TPR-like"/>
    <property type="match status" value="1"/>
</dbReference>
<organism evidence="4 5">
    <name type="scientific">Brachyspira aalborgi</name>
    <dbReference type="NCBI Taxonomy" id="29522"/>
    <lineage>
        <taxon>Bacteria</taxon>
        <taxon>Pseudomonadati</taxon>
        <taxon>Spirochaetota</taxon>
        <taxon>Spirochaetia</taxon>
        <taxon>Brachyspirales</taxon>
        <taxon>Brachyspiraceae</taxon>
        <taxon>Brachyspira</taxon>
    </lineage>
</organism>
<reference evidence="5 6" key="1">
    <citation type="journal article" date="1992" name="Lakartidningen">
        <title>[Penicillin V and not amoxicillin is the first choice preparation in acute otitis].</title>
        <authorList>
            <person name="Kamme C."/>
            <person name="Lundgren K."/>
            <person name="Prellner K."/>
        </authorList>
    </citation>
    <scope>NUCLEOTIDE SEQUENCE [LARGE SCALE GENOMIC DNA]</scope>
    <source>
        <strain evidence="4 5">PC2022III</strain>
        <strain evidence="3 6">PC4580III</strain>
    </source>
</reference>
<reference evidence="4" key="2">
    <citation type="submission" date="2019-01" db="EMBL/GenBank/DDBJ databases">
        <authorList>
            <person name="Thorell K."/>
        </authorList>
    </citation>
    <scope>NUCLEOTIDE SEQUENCE</scope>
    <source>
        <strain evidence="4">PC2022III</strain>
        <strain evidence="3">PC4580III</strain>
    </source>
</reference>
<dbReference type="AlphaFoldDB" id="A0A5C8GG49"/>
<evidence type="ECO:0000313" key="6">
    <source>
        <dbReference type="Proteomes" id="UP000322814"/>
    </source>
</evidence>
<evidence type="ECO:0000313" key="4">
    <source>
        <dbReference type="EMBL" id="TXJ60983.1"/>
    </source>
</evidence>
<evidence type="ECO:0000256" key="1">
    <source>
        <dbReference type="PROSITE-ProRule" id="PRU00339"/>
    </source>
</evidence>
<feature type="domain" description="HNH endonuclease 5" evidence="2">
    <location>
        <begin position="4"/>
        <end position="56"/>
    </location>
</feature>
<dbReference type="EMBL" id="SAYK01000003">
    <property type="protein sequence ID" value="TXJ60983.1"/>
    <property type="molecule type" value="Genomic_DNA"/>
</dbReference>
<dbReference type="PROSITE" id="PS50005">
    <property type="entry name" value="TPR"/>
    <property type="match status" value="2"/>
</dbReference>
<feature type="repeat" description="TPR" evidence="1">
    <location>
        <begin position="335"/>
        <end position="368"/>
    </location>
</feature>
<keyword evidence="1" id="KW-0802">TPR repeat</keyword>
<accession>A0A5C8GG49</accession>
<dbReference type="GeneID" id="61066009"/>
<dbReference type="InterPro" id="IPR003615">
    <property type="entry name" value="HNH_nuc"/>
</dbReference>
<evidence type="ECO:0000259" key="2">
    <source>
        <dbReference type="Pfam" id="PF14279"/>
    </source>
</evidence>
<dbReference type="RefSeq" id="WP_147559727.1">
    <property type="nucleotide sequence ID" value="NZ_SAYB01000001.1"/>
</dbReference>
<proteinExistence type="predicted"/>
<dbReference type="SMART" id="SM00028">
    <property type="entry name" value="TPR"/>
    <property type="match status" value="4"/>
</dbReference>
<feature type="repeat" description="TPR" evidence="1">
    <location>
        <begin position="438"/>
        <end position="471"/>
    </location>
</feature>
<gene>
    <name evidence="4" type="ORF">EPJ74_01705</name>
    <name evidence="3" type="ORF">EPJ78_00470</name>
</gene>
<name>A0A5C8GG49_9SPIR</name>
<dbReference type="Gene3D" id="1.25.40.10">
    <property type="entry name" value="Tetratricopeptide repeat domain"/>
    <property type="match status" value="2"/>
</dbReference>
<dbReference type="Pfam" id="PF13181">
    <property type="entry name" value="TPR_8"/>
    <property type="match status" value="1"/>
</dbReference>
<sequence length="554" mass="65306">MKKCYICGEELTKENASVEHIIPNAIGGKLKSKELICKKCNSKLGHSMDKELAEQLDFFSNFLNINRDRGKPNNIIFIEKETNMEYIRKANGDFLPKKDVEVKKEIMDNGKIRFHISSTNKKNILKKIKEISKKHNITNEDIENDLKYTKHNLNEMHTYLTFGGKNINLALYKIAINFFIYSGGDEKYIKHLINCLLQNNINNTNGYSKQISIKNTDNIKENSIPHIIYIEGNSEENILYAYIEFFGTIQFLVLLNNNYNGVDIKYTYCYDFIPKSEINISSFNLELDYNKIRNNQYDIDLEISNDLFNRFKYLLHMKSLLYKLNDKDLSSEEKYDLYTEIGGLYYKLDLHYKAIKYYTYAININSLYGYTYYIRGSIYFLLEDDKNCINDYIRYLNLITRISYDELMLLAKIFATIKKYKYAISCYIRAISMNNNSKEIYKELADLYTELGNFTNAYKYYECSLKLDNNYYNAYTGRLTLFIKKYFNVSDRKDILKIYNNIVFANNLVNNLKDNSIELNIAISDIDNILSIKYDYNLLELKNDLLELLSIIEE</sequence>
<dbReference type="PANTHER" id="PTHR44523:SF1">
    <property type="entry name" value="TETRATRICOPEPTIDE REPEAT PROTEIN 13"/>
    <property type="match status" value="1"/>
</dbReference>
<dbReference type="InterPro" id="IPR011990">
    <property type="entry name" value="TPR-like_helical_dom_sf"/>
</dbReference>
<dbReference type="EMBL" id="SAYB01000001">
    <property type="protein sequence ID" value="TXJ39539.1"/>
    <property type="molecule type" value="Genomic_DNA"/>
</dbReference>
<dbReference type="Proteomes" id="UP000322188">
    <property type="component" value="Unassembled WGS sequence"/>
</dbReference>
<dbReference type="PANTHER" id="PTHR44523">
    <property type="entry name" value="TETRATRICOPEPTIDE REPEAT PROTEIN 13"/>
    <property type="match status" value="1"/>
</dbReference>
<dbReference type="Proteomes" id="UP000322814">
    <property type="component" value="Unassembled WGS sequence"/>
</dbReference>
<evidence type="ECO:0000313" key="5">
    <source>
        <dbReference type="Proteomes" id="UP000322188"/>
    </source>
</evidence>
<dbReference type="CDD" id="cd00085">
    <property type="entry name" value="HNHc"/>
    <property type="match status" value="1"/>
</dbReference>
<dbReference type="Gene3D" id="1.10.30.50">
    <property type="match status" value="1"/>
</dbReference>
<protein>
    <recommendedName>
        <fullName evidence="2">HNH endonuclease 5 domain-containing protein</fullName>
    </recommendedName>
</protein>
<dbReference type="InterPro" id="IPR029471">
    <property type="entry name" value="HNH_5"/>
</dbReference>